<evidence type="ECO:0000259" key="2">
    <source>
        <dbReference type="PROSITE" id="PS51471"/>
    </source>
</evidence>
<protein>
    <recommendedName>
        <fullName evidence="2">Fe2OG dioxygenase domain-containing protein</fullName>
    </recommendedName>
</protein>
<accession>A0A0G4FW87</accession>
<dbReference type="VEuPathDB" id="CryptoDB:Cvel_475"/>
<dbReference type="Pfam" id="PF13640">
    <property type="entry name" value="2OG-FeII_Oxy_3"/>
    <property type="match status" value="1"/>
</dbReference>
<feature type="compositionally biased region" description="Low complexity" evidence="1">
    <location>
        <begin position="458"/>
        <end position="468"/>
    </location>
</feature>
<dbReference type="EMBL" id="CDMZ01000662">
    <property type="protein sequence ID" value="CEM18952.1"/>
    <property type="molecule type" value="Genomic_DNA"/>
</dbReference>
<name>A0A0G4FW87_9ALVE</name>
<proteinExistence type="predicted"/>
<feature type="compositionally biased region" description="Acidic residues" evidence="1">
    <location>
        <begin position="512"/>
        <end position="526"/>
    </location>
</feature>
<sequence length="717" mass="77998">MPSATERLTGDLTDALDNMDSKFMEKGEFSLPPETGLQVTLSEHLGGETVKFPLSLESAENDLKPILEHAETSPFGRGGETVVDSSVRVASHLTPEMFSVSFDPKENAILDTIRQALVPDMPEGGVRAELQKLNIYSKGGHFKAHKDTPRGTSCFGTLVVFLPLPFKGGALTLTHDNKKVEVNPSLQLNARPKWSRYHAPSAEEKAAFENEKKKFVPTPTAHWAAFFADVEHEVLPVTAGTRLTLTYILHRDAQPDPHCDVLLARATNVFRVLKKALKDPNFMKEGGKLGWECKHLYEESQLAETEKKLLQGAKAGKGKGASSSSSSSSTVSVSSLKLKNEDATVAVLFHAAGLTPKVLRILSDYEGYVEEKYVMDKMPKASDQKKFGGKQRVDGGYWAWCVTPEDIDDFCDGTADSGEEGAKENRSRNKKQKEKVVKKNSKEGGKEEVKPRSRRAAAAKASAAIKASRLQEQERVRGSDSESEGEEEEDEEKNAYSEGEEESDNDRRGESENEEEDEDDDSDEDMAPGCSRGHVAAKSRPLGAAGPRPPLVSRAAPKAAPVNGLSALMNSQPKAAPKPKRKPAPASELNKTRVIKVKGGQGKYAAGMGGQAEITLNPGEGLMQLKKKIKQEFGHVPRHRVGELKLMTEDGSRTTGETATSKDLVNGLFVQCTYEFAPGNPECLPGLVGRNSYRGRYGRGFGGFGYGRGPPSPCLLM</sequence>
<dbReference type="InterPro" id="IPR005123">
    <property type="entry name" value="Oxoglu/Fe-dep_dioxygenase_dom"/>
</dbReference>
<feature type="compositionally biased region" description="Acidic residues" evidence="1">
    <location>
        <begin position="481"/>
        <end position="504"/>
    </location>
</feature>
<dbReference type="PANTHER" id="PTHR33099:SF14">
    <property type="entry name" value="PROLYL 4-HYDROXYLASE ALPHA SUBUNIT FE(2+) 2OG DIOXYGENASE DOMAIN-CONTAINING PROTEIN"/>
    <property type="match status" value="1"/>
</dbReference>
<feature type="compositionally biased region" description="Basic and acidic residues" evidence="1">
    <location>
        <begin position="434"/>
        <end position="451"/>
    </location>
</feature>
<gene>
    <name evidence="3" type="ORF">Cvel_475</name>
</gene>
<dbReference type="AlphaFoldDB" id="A0A0G4FW87"/>
<feature type="region of interest" description="Disordered" evidence="1">
    <location>
        <begin position="412"/>
        <end position="591"/>
    </location>
</feature>
<dbReference type="Gene3D" id="2.60.120.620">
    <property type="entry name" value="q2cbj1_9rhob like domain"/>
    <property type="match status" value="1"/>
</dbReference>
<reference evidence="3" key="1">
    <citation type="submission" date="2014-11" db="EMBL/GenBank/DDBJ databases">
        <authorList>
            <person name="Otto D Thomas"/>
            <person name="Naeem Raeece"/>
        </authorList>
    </citation>
    <scope>NUCLEOTIDE SEQUENCE</scope>
</reference>
<dbReference type="InterPro" id="IPR044862">
    <property type="entry name" value="Pro_4_hyd_alph_FE2OG_OXY"/>
</dbReference>
<evidence type="ECO:0000313" key="3">
    <source>
        <dbReference type="EMBL" id="CEM18952.1"/>
    </source>
</evidence>
<feature type="domain" description="Fe2OG dioxygenase" evidence="2">
    <location>
        <begin position="126"/>
        <end position="251"/>
    </location>
</feature>
<feature type="compositionally biased region" description="Basic and acidic residues" evidence="1">
    <location>
        <begin position="469"/>
        <end position="480"/>
    </location>
</feature>
<evidence type="ECO:0000256" key="1">
    <source>
        <dbReference type="SAM" id="MobiDB-lite"/>
    </source>
</evidence>
<organism evidence="3">
    <name type="scientific">Chromera velia CCMP2878</name>
    <dbReference type="NCBI Taxonomy" id="1169474"/>
    <lineage>
        <taxon>Eukaryota</taxon>
        <taxon>Sar</taxon>
        <taxon>Alveolata</taxon>
        <taxon>Colpodellida</taxon>
        <taxon>Chromeraceae</taxon>
        <taxon>Chromera</taxon>
    </lineage>
</organism>
<dbReference type="PANTHER" id="PTHR33099">
    <property type="entry name" value="FE2OG DIOXYGENASE DOMAIN-CONTAINING PROTEIN"/>
    <property type="match status" value="1"/>
</dbReference>
<dbReference type="PROSITE" id="PS51471">
    <property type="entry name" value="FE2OG_OXY"/>
    <property type="match status" value="1"/>
</dbReference>